<feature type="domain" description="Fe2OG dioxygenase" evidence="2">
    <location>
        <begin position="171"/>
        <end position="289"/>
    </location>
</feature>
<dbReference type="EMBL" id="OZ022408">
    <property type="protein sequence ID" value="CAK9439186.1"/>
    <property type="molecule type" value="Genomic_DNA"/>
</dbReference>
<dbReference type="InterPro" id="IPR026992">
    <property type="entry name" value="DIOX_N"/>
</dbReference>
<dbReference type="Gene3D" id="2.60.120.330">
    <property type="entry name" value="B-lactam Antibiotic, Isopenicillin N Synthase, Chain"/>
    <property type="match status" value="1"/>
</dbReference>
<dbReference type="Proteomes" id="UP001497383">
    <property type="component" value="Chromosome 4"/>
</dbReference>
<dbReference type="PROSITE" id="PS51471">
    <property type="entry name" value="FE2OG_OXY"/>
    <property type="match status" value="1"/>
</dbReference>
<dbReference type="InterPro" id="IPR005123">
    <property type="entry name" value="Oxoglu/Fe-dep_dioxygenase_dom"/>
</dbReference>
<protein>
    <recommendedName>
        <fullName evidence="2">Fe2OG dioxygenase domain-containing protein</fullName>
    </recommendedName>
</protein>
<organism evidence="3 4">
    <name type="scientific">Lodderomyces beijingensis</name>
    <dbReference type="NCBI Taxonomy" id="1775926"/>
    <lineage>
        <taxon>Eukaryota</taxon>
        <taxon>Fungi</taxon>
        <taxon>Dikarya</taxon>
        <taxon>Ascomycota</taxon>
        <taxon>Saccharomycotina</taxon>
        <taxon>Pichiomycetes</taxon>
        <taxon>Debaryomycetaceae</taxon>
        <taxon>Candida/Lodderomyces clade</taxon>
        <taxon>Lodderomyces</taxon>
    </lineage>
</organism>
<evidence type="ECO:0000313" key="4">
    <source>
        <dbReference type="Proteomes" id="UP001497383"/>
    </source>
</evidence>
<dbReference type="InterPro" id="IPR027443">
    <property type="entry name" value="IPNS-like_sf"/>
</dbReference>
<dbReference type="GeneID" id="92208606"/>
<comment type="similarity">
    <text evidence="1">Belongs to the iron/ascorbate-dependent oxidoreductase family.</text>
</comment>
<name>A0ABP0ZQ06_9ASCO</name>
<keyword evidence="1" id="KW-0560">Oxidoreductase</keyword>
<evidence type="ECO:0000259" key="2">
    <source>
        <dbReference type="PROSITE" id="PS51471"/>
    </source>
</evidence>
<dbReference type="InterPro" id="IPR050231">
    <property type="entry name" value="Iron_ascorbate_oxido_reductase"/>
</dbReference>
<dbReference type="Pfam" id="PF03171">
    <property type="entry name" value="2OG-FeII_Oxy"/>
    <property type="match status" value="1"/>
</dbReference>
<evidence type="ECO:0000256" key="1">
    <source>
        <dbReference type="RuleBase" id="RU003682"/>
    </source>
</evidence>
<evidence type="ECO:0000313" key="3">
    <source>
        <dbReference type="EMBL" id="CAK9439186.1"/>
    </source>
</evidence>
<dbReference type="SUPFAM" id="SSF51197">
    <property type="entry name" value="Clavaminate synthase-like"/>
    <property type="match status" value="1"/>
</dbReference>
<proteinExistence type="inferred from homology"/>
<dbReference type="PANTHER" id="PTHR47990">
    <property type="entry name" value="2-OXOGLUTARATE (2OG) AND FE(II)-DEPENDENT OXYGENASE SUPERFAMILY PROTEIN-RELATED"/>
    <property type="match status" value="1"/>
</dbReference>
<dbReference type="RefSeq" id="XP_066830348.1">
    <property type="nucleotide sequence ID" value="XM_066973518.1"/>
</dbReference>
<accession>A0ABP0ZQ06</accession>
<keyword evidence="1" id="KW-0408">Iron</keyword>
<keyword evidence="1" id="KW-0479">Metal-binding</keyword>
<dbReference type="InterPro" id="IPR044861">
    <property type="entry name" value="IPNS-like_FE2OG_OXY"/>
</dbReference>
<gene>
    <name evidence="3" type="ORF">LODBEIA_P34100</name>
</gene>
<reference evidence="3 4" key="1">
    <citation type="submission" date="2024-03" db="EMBL/GenBank/DDBJ databases">
        <authorList>
            <person name="Brejova B."/>
        </authorList>
    </citation>
    <scope>NUCLEOTIDE SEQUENCE [LARGE SCALE GENOMIC DNA]</scope>
    <source>
        <strain evidence="3 4">CBS 14171</strain>
    </source>
</reference>
<dbReference type="Pfam" id="PF14226">
    <property type="entry name" value="DIOX_N"/>
    <property type="match status" value="1"/>
</dbReference>
<sequence length="338" mass="37891">MAASNPLKIIDISQTGPSTPAELLDALTTQGFVFVDGHDFTQEEVDSLFDLSRAFFQLPSDYKQRYSIVGNTGYITFTKENLDPAKKDDFKEGLNLSDLDLATGELNPAQLIPDWIKDDDARYELIKSSIRKLNSLNLKLLESIAVALEIEDSGECAGAQWFTSRYDPKLKSGSTLRFLHYPVLNSNNSEGEIRAGAHTDYGSMTLLFQRRNQEGLEIYSPISKRWEKVPYVETENTGAAMAPPIVMNIGDLLSYWTAGLLKSTIHRVKFDASESRKEDRYSIVFFSHPSDETLLEPVPSPLIRARARSGRGVTKDEAKGEFITALEHLQRKLAPTYQ</sequence>
<keyword evidence="4" id="KW-1185">Reference proteome</keyword>